<keyword evidence="5 6" id="KW-0472">Membrane</keyword>
<feature type="transmembrane region" description="Helical" evidence="6">
    <location>
        <begin position="180"/>
        <end position="199"/>
    </location>
</feature>
<dbReference type="EMBL" id="CP076723">
    <property type="protein sequence ID" value="QWV91847.1"/>
    <property type="molecule type" value="Genomic_DNA"/>
</dbReference>
<proteinExistence type="predicted"/>
<dbReference type="Proteomes" id="UP000683557">
    <property type="component" value="Chromosome"/>
</dbReference>
<organism evidence="7 8">
    <name type="scientific">Geomonas oryzisoli</name>
    <dbReference type="NCBI Taxonomy" id="2847992"/>
    <lineage>
        <taxon>Bacteria</taxon>
        <taxon>Pseudomonadati</taxon>
        <taxon>Thermodesulfobacteriota</taxon>
        <taxon>Desulfuromonadia</taxon>
        <taxon>Geobacterales</taxon>
        <taxon>Geobacteraceae</taxon>
        <taxon>Geomonas</taxon>
    </lineage>
</organism>
<dbReference type="RefSeq" id="WP_216798677.1">
    <property type="nucleotide sequence ID" value="NZ_CP076723.1"/>
</dbReference>
<evidence type="ECO:0000256" key="6">
    <source>
        <dbReference type="SAM" id="Phobius"/>
    </source>
</evidence>
<feature type="transmembrane region" description="Helical" evidence="6">
    <location>
        <begin position="150"/>
        <end position="174"/>
    </location>
</feature>
<dbReference type="InterPro" id="IPR002797">
    <property type="entry name" value="Polysacc_synth"/>
</dbReference>
<evidence type="ECO:0000256" key="1">
    <source>
        <dbReference type="ARBA" id="ARBA00004651"/>
    </source>
</evidence>
<evidence type="ECO:0000256" key="3">
    <source>
        <dbReference type="ARBA" id="ARBA00022692"/>
    </source>
</evidence>
<evidence type="ECO:0000313" key="7">
    <source>
        <dbReference type="EMBL" id="QWV91847.1"/>
    </source>
</evidence>
<sequence>MSDILKGLSRHTLTYTVGTFAQRAASFLLLPVYTRYLSPRDYGILELVGLTTDVISMVAGLGIAATVYRFYAKYDDESDKNAVISTAFILMSAIFAVTALLCLCFAGSFSELVFSDSAHTPFFVVAFFSLFFSVGIELPSIFLKVRQKSALFVGFSLLKLVLQLSLNISFVVLLKAGPLGILKSTLIVNLALSVLLSIYTIRETGLRFCGVKAREMVRYGFPIIFWSLGSFLLTFSDRFFLRSYADLTTVGIYSLAYKFGFILTCFAVVPFQQIWEPQRFEIYKKPDGQAVFLQVFRYFSLFVIASALFVAIFARETVEIMAEKSFHPAYALVPLLLVSAVLQAWTAFCNFGLLVQNQTRSYAVCAVFSSVLVLVVNFLLIPKWQAYGAAWATVVVYAARFFWVYYASQRVLPLAYDWLPVALVSVLAVGTYVAKTAFDSYSLLTGLVGGGALFTVFVLAACRVALTLHEREQAVHYVRNTLKFLQPERP</sequence>
<evidence type="ECO:0000313" key="8">
    <source>
        <dbReference type="Proteomes" id="UP000683557"/>
    </source>
</evidence>
<keyword evidence="8" id="KW-1185">Reference proteome</keyword>
<feature type="transmembrane region" description="Helical" evidence="6">
    <location>
        <begin position="440"/>
        <end position="462"/>
    </location>
</feature>
<feature type="transmembrane region" description="Helical" evidence="6">
    <location>
        <begin position="362"/>
        <end position="381"/>
    </location>
</feature>
<feature type="transmembrane region" description="Helical" evidence="6">
    <location>
        <begin position="414"/>
        <end position="434"/>
    </location>
</feature>
<keyword evidence="4 6" id="KW-1133">Transmembrane helix</keyword>
<feature type="transmembrane region" description="Helical" evidence="6">
    <location>
        <begin position="329"/>
        <end position="355"/>
    </location>
</feature>
<evidence type="ECO:0000256" key="5">
    <source>
        <dbReference type="ARBA" id="ARBA00023136"/>
    </source>
</evidence>
<protein>
    <submittedName>
        <fullName evidence="7">Oligosaccharide flippase family protein</fullName>
    </submittedName>
</protein>
<feature type="transmembrane region" description="Helical" evidence="6">
    <location>
        <begin position="255"/>
        <end position="275"/>
    </location>
</feature>
<dbReference type="Pfam" id="PF01943">
    <property type="entry name" value="Polysacc_synt"/>
    <property type="match status" value="1"/>
</dbReference>
<reference evidence="7 8" key="1">
    <citation type="submission" date="2021-06" db="EMBL/GenBank/DDBJ databases">
        <title>Gemonas diversity in paddy soil.</title>
        <authorList>
            <person name="Liu G."/>
        </authorList>
    </citation>
    <scope>NUCLEOTIDE SEQUENCE [LARGE SCALE GENOMIC DNA]</scope>
    <source>
        <strain evidence="7 8">RG10</strain>
    </source>
</reference>
<evidence type="ECO:0000256" key="2">
    <source>
        <dbReference type="ARBA" id="ARBA00022475"/>
    </source>
</evidence>
<feature type="transmembrane region" description="Helical" evidence="6">
    <location>
        <begin position="83"/>
        <end position="109"/>
    </location>
</feature>
<comment type="subcellular location">
    <subcellularLocation>
        <location evidence="1">Cell membrane</location>
        <topology evidence="1">Multi-pass membrane protein</topology>
    </subcellularLocation>
</comment>
<evidence type="ECO:0000256" key="4">
    <source>
        <dbReference type="ARBA" id="ARBA00022989"/>
    </source>
</evidence>
<gene>
    <name evidence="7" type="ORF">KP004_11445</name>
</gene>
<feature type="transmembrane region" description="Helical" evidence="6">
    <location>
        <begin position="54"/>
        <end position="71"/>
    </location>
</feature>
<feature type="transmembrane region" description="Helical" evidence="6">
    <location>
        <begin position="219"/>
        <end position="235"/>
    </location>
</feature>
<feature type="transmembrane region" description="Helical" evidence="6">
    <location>
        <begin position="12"/>
        <end position="34"/>
    </location>
</feature>
<feature type="transmembrane region" description="Helical" evidence="6">
    <location>
        <begin position="295"/>
        <end position="314"/>
    </location>
</feature>
<keyword evidence="2" id="KW-1003">Cell membrane</keyword>
<dbReference type="PANTHER" id="PTHR30250:SF11">
    <property type="entry name" value="O-ANTIGEN TRANSPORTER-RELATED"/>
    <property type="match status" value="1"/>
</dbReference>
<accession>A0ABX8J3L7</accession>
<feature type="transmembrane region" description="Helical" evidence="6">
    <location>
        <begin position="121"/>
        <end position="143"/>
    </location>
</feature>
<keyword evidence="3 6" id="KW-0812">Transmembrane</keyword>
<name>A0ABX8J3L7_9BACT</name>
<dbReference type="InterPro" id="IPR050833">
    <property type="entry name" value="Poly_Biosynth_Transport"/>
</dbReference>
<feature type="transmembrane region" description="Helical" evidence="6">
    <location>
        <begin position="387"/>
        <end position="407"/>
    </location>
</feature>
<dbReference type="PANTHER" id="PTHR30250">
    <property type="entry name" value="PST FAMILY PREDICTED COLANIC ACID TRANSPORTER"/>
    <property type="match status" value="1"/>
</dbReference>